<organism evidence="1 2">
    <name type="scientific">Chitinophaga tropicalis</name>
    <dbReference type="NCBI Taxonomy" id="2683588"/>
    <lineage>
        <taxon>Bacteria</taxon>
        <taxon>Pseudomonadati</taxon>
        <taxon>Bacteroidota</taxon>
        <taxon>Chitinophagia</taxon>
        <taxon>Chitinophagales</taxon>
        <taxon>Chitinophagaceae</taxon>
        <taxon>Chitinophaga</taxon>
    </lineage>
</organism>
<proteinExistence type="predicted"/>
<dbReference type="AlphaFoldDB" id="A0A7K1UAX4"/>
<sequence>MERAFFALCEADFLNEGGVTFGNTVLERAFFALCEADFLNEGGVTFGKTRFWRRKSLAGGRLENSN</sequence>
<gene>
    <name evidence="1" type="ORF">GO493_24890</name>
</gene>
<evidence type="ECO:0000313" key="1">
    <source>
        <dbReference type="EMBL" id="MVT11524.1"/>
    </source>
</evidence>
<dbReference type="RefSeq" id="WP_157308948.1">
    <property type="nucleotide sequence ID" value="NZ_WRXN01000014.1"/>
</dbReference>
<name>A0A7K1UAX4_9BACT</name>
<reference evidence="1 2" key="1">
    <citation type="submission" date="2019-12" db="EMBL/GenBank/DDBJ databases">
        <title>Chitinophaga sp. strain ysch24 (GDMCC 1.1355), whole genome shotgun sequence.</title>
        <authorList>
            <person name="Zhang X."/>
        </authorList>
    </citation>
    <scope>NUCLEOTIDE SEQUENCE [LARGE SCALE GENOMIC DNA]</scope>
    <source>
        <strain evidence="2">ysch24</strain>
    </source>
</reference>
<protein>
    <submittedName>
        <fullName evidence="1">Uncharacterized protein</fullName>
    </submittedName>
</protein>
<keyword evidence="2" id="KW-1185">Reference proteome</keyword>
<dbReference type="Proteomes" id="UP000461730">
    <property type="component" value="Unassembled WGS sequence"/>
</dbReference>
<dbReference type="EMBL" id="WRXN01000014">
    <property type="protein sequence ID" value="MVT11524.1"/>
    <property type="molecule type" value="Genomic_DNA"/>
</dbReference>
<evidence type="ECO:0000313" key="2">
    <source>
        <dbReference type="Proteomes" id="UP000461730"/>
    </source>
</evidence>
<accession>A0A7K1UAX4</accession>
<comment type="caution">
    <text evidence="1">The sequence shown here is derived from an EMBL/GenBank/DDBJ whole genome shotgun (WGS) entry which is preliminary data.</text>
</comment>